<evidence type="ECO:0000313" key="1">
    <source>
        <dbReference type="EMBL" id="KAJ1677431.1"/>
    </source>
</evidence>
<gene>
    <name evidence="1" type="primary">ERG4_2</name>
    <name evidence="1" type="ORF">EV182_006194</name>
</gene>
<protein>
    <submittedName>
        <fullName evidence="1">C-24(28) sterol reductase</fullName>
        <ecNumber evidence="1">1.3.1.71</ecNumber>
    </submittedName>
</protein>
<dbReference type="Proteomes" id="UP001145114">
    <property type="component" value="Unassembled WGS sequence"/>
</dbReference>
<dbReference type="EMBL" id="JAMZIH010002463">
    <property type="protein sequence ID" value="KAJ1677431.1"/>
    <property type="molecule type" value="Genomic_DNA"/>
</dbReference>
<keyword evidence="1" id="KW-0560">Oxidoreductase</keyword>
<organism evidence="1 2">
    <name type="scientific">Spiromyces aspiralis</name>
    <dbReference type="NCBI Taxonomy" id="68401"/>
    <lineage>
        <taxon>Eukaryota</taxon>
        <taxon>Fungi</taxon>
        <taxon>Fungi incertae sedis</taxon>
        <taxon>Zoopagomycota</taxon>
        <taxon>Kickxellomycotina</taxon>
        <taxon>Kickxellomycetes</taxon>
        <taxon>Kickxellales</taxon>
        <taxon>Kickxellaceae</taxon>
        <taxon>Spiromyces</taxon>
    </lineage>
</organism>
<proteinExistence type="predicted"/>
<sequence>MARRHASSEYGAVEPTASSTSSIAATRARGPSDDAPATDTTDNLAVYEFGGPLGCLAILIGIPLLMGYSWVCLQTNGGHFLIPDLSDPIGWFVERVWGSYVETATPNWYAAKIYLGFTFFMVAIFYIMPGPTMYGYRVPMYNGERLKYKCNALWSWWAAQIVAAALHLLGWFDLGDIYRQLGPITSVAIIWGFFVSFAVYFITVAMGKQHR</sequence>
<dbReference type="EC" id="1.3.1.71" evidence="1"/>
<feature type="non-terminal residue" evidence="1">
    <location>
        <position position="211"/>
    </location>
</feature>
<comment type="caution">
    <text evidence="1">The sequence shown here is derived from an EMBL/GenBank/DDBJ whole genome shotgun (WGS) entry which is preliminary data.</text>
</comment>
<reference evidence="1" key="1">
    <citation type="submission" date="2022-06" db="EMBL/GenBank/DDBJ databases">
        <title>Phylogenomic reconstructions and comparative analyses of Kickxellomycotina fungi.</title>
        <authorList>
            <person name="Reynolds N.K."/>
            <person name="Stajich J.E."/>
            <person name="Barry K."/>
            <person name="Grigoriev I.V."/>
            <person name="Crous P."/>
            <person name="Smith M.E."/>
        </authorList>
    </citation>
    <scope>NUCLEOTIDE SEQUENCE</scope>
    <source>
        <strain evidence="1">RSA 2271</strain>
    </source>
</reference>
<keyword evidence="2" id="KW-1185">Reference proteome</keyword>
<accession>A0ACC1HP26</accession>
<evidence type="ECO:0000313" key="2">
    <source>
        <dbReference type="Proteomes" id="UP001145114"/>
    </source>
</evidence>
<name>A0ACC1HP26_9FUNG</name>